<keyword evidence="5 14" id="KW-1133">Transmembrane helix</keyword>
<accession>A0A9W7TGP3</accession>
<keyword evidence="8" id="KW-0564">Palmitate</keyword>
<evidence type="ECO:0000313" key="17">
    <source>
        <dbReference type="Proteomes" id="UP001059041"/>
    </source>
</evidence>
<keyword evidence="17" id="KW-1185">Reference proteome</keyword>
<comment type="similarity">
    <text evidence="13">Belongs to the G-protein coupled receptor 1 family.</text>
</comment>
<dbReference type="OrthoDB" id="10042731at2759"/>
<evidence type="ECO:0000256" key="2">
    <source>
        <dbReference type="ARBA" id="ARBA00022475"/>
    </source>
</evidence>
<keyword evidence="4 13" id="KW-0812">Transmembrane</keyword>
<proteinExistence type="inferred from homology"/>
<keyword evidence="9 13" id="KW-0675">Receptor</keyword>
<evidence type="ECO:0000256" key="14">
    <source>
        <dbReference type="SAM" id="Phobius"/>
    </source>
</evidence>
<feature type="transmembrane region" description="Helical" evidence="14">
    <location>
        <begin position="104"/>
        <end position="132"/>
    </location>
</feature>
<protein>
    <submittedName>
        <fullName evidence="16">G-protein coupled receptor 12-like</fullName>
    </submittedName>
</protein>
<evidence type="ECO:0000256" key="9">
    <source>
        <dbReference type="ARBA" id="ARBA00023170"/>
    </source>
</evidence>
<organism evidence="16 17">
    <name type="scientific">Triplophysa rosa</name>
    <name type="common">Cave loach</name>
    <dbReference type="NCBI Taxonomy" id="992332"/>
    <lineage>
        <taxon>Eukaryota</taxon>
        <taxon>Metazoa</taxon>
        <taxon>Chordata</taxon>
        <taxon>Craniata</taxon>
        <taxon>Vertebrata</taxon>
        <taxon>Euteleostomi</taxon>
        <taxon>Actinopterygii</taxon>
        <taxon>Neopterygii</taxon>
        <taxon>Teleostei</taxon>
        <taxon>Ostariophysi</taxon>
        <taxon>Cypriniformes</taxon>
        <taxon>Nemacheilidae</taxon>
        <taxon>Triplophysa</taxon>
    </lineage>
</organism>
<evidence type="ECO:0000256" key="10">
    <source>
        <dbReference type="ARBA" id="ARBA00023180"/>
    </source>
</evidence>
<evidence type="ECO:0000256" key="7">
    <source>
        <dbReference type="ARBA" id="ARBA00023136"/>
    </source>
</evidence>
<keyword evidence="3" id="KW-0597">Phosphoprotein</keyword>
<evidence type="ECO:0000256" key="12">
    <source>
        <dbReference type="ARBA" id="ARBA00023288"/>
    </source>
</evidence>
<dbReference type="GO" id="GO:0005886">
    <property type="term" value="C:plasma membrane"/>
    <property type="evidence" value="ECO:0007669"/>
    <property type="project" value="UniProtKB-SubCell"/>
</dbReference>
<dbReference type="PRINTS" id="PR00644">
    <property type="entry name" value="GPRORPHANR"/>
</dbReference>
<gene>
    <name evidence="16" type="ORF">IRJ41_017401</name>
</gene>
<comment type="caution">
    <text evidence="16">The sequence shown here is derived from an EMBL/GenBank/DDBJ whole genome shotgun (WGS) entry which is preliminary data.</text>
</comment>
<evidence type="ECO:0000256" key="6">
    <source>
        <dbReference type="ARBA" id="ARBA00023040"/>
    </source>
</evidence>
<dbReference type="PROSITE" id="PS00237">
    <property type="entry name" value="G_PROTEIN_RECEP_F1_1"/>
    <property type="match status" value="1"/>
</dbReference>
<dbReference type="GO" id="GO:0004930">
    <property type="term" value="F:G protein-coupled receptor activity"/>
    <property type="evidence" value="ECO:0007669"/>
    <property type="project" value="UniProtKB-KW"/>
</dbReference>
<dbReference type="AlphaFoldDB" id="A0A9W7TGP3"/>
<keyword evidence="7 14" id="KW-0472">Membrane</keyword>
<sequence>MGCFFCASCILHLHLTEEGWRRSLCVIHPPAAAMSNLFQNTSFFNMDVLEAKNVSFVPSWELEPVPIIVNPWDVLLCVTGTLMSCENAVVIALIVYTPTLRAPMFVLIGSLAFADLLAGLGLILNFIVTYIIDSGFVSLLSAGLLITAFSASVLNILAITVDRYLSLYNALTYHTERTVAFTYITLILMWVISTTLGSLPVLGWNCLEDETTCSICRPVNKNNAAALAVSFLLIFALILQLYLQICKIAFRHAQQIAVQRQFMTTSHSSSTTKGVSTLTTILGSFALCWIPLAMYSLVADSRSPVIYTYITALPAICNSIINPMIYAFRNPDILRSLRIACCGCMPYSLTMRPRTPSDV</sequence>
<feature type="transmembrane region" description="Helical" evidence="14">
    <location>
        <begin position="306"/>
        <end position="328"/>
    </location>
</feature>
<evidence type="ECO:0000256" key="1">
    <source>
        <dbReference type="ARBA" id="ARBA00004651"/>
    </source>
</evidence>
<dbReference type="PRINTS" id="PR00237">
    <property type="entry name" value="GPCRRHODOPSN"/>
</dbReference>
<feature type="transmembrane region" description="Helical" evidence="14">
    <location>
        <begin position="138"/>
        <end position="159"/>
    </location>
</feature>
<dbReference type="PANTHER" id="PTHR22750">
    <property type="entry name" value="G-PROTEIN COUPLED RECEPTOR"/>
    <property type="match status" value="1"/>
</dbReference>
<dbReference type="PROSITE" id="PS50262">
    <property type="entry name" value="G_PROTEIN_RECEP_F1_2"/>
    <property type="match status" value="1"/>
</dbReference>
<dbReference type="EMBL" id="JAFHDT010000019">
    <property type="protein sequence ID" value="KAI7796133.1"/>
    <property type="molecule type" value="Genomic_DNA"/>
</dbReference>
<keyword evidence="2" id="KW-1003">Cell membrane</keyword>
<dbReference type="InterPro" id="IPR000276">
    <property type="entry name" value="GPCR_Rhodpsn"/>
</dbReference>
<name>A0A9W7TGP3_TRIRA</name>
<feature type="transmembrane region" description="Helical" evidence="14">
    <location>
        <begin position="224"/>
        <end position="243"/>
    </location>
</feature>
<keyword evidence="11 13" id="KW-0807">Transducer</keyword>
<feature type="domain" description="G-protein coupled receptors family 1 profile" evidence="15">
    <location>
        <begin position="86"/>
        <end position="326"/>
    </location>
</feature>
<evidence type="ECO:0000256" key="8">
    <source>
        <dbReference type="ARBA" id="ARBA00023139"/>
    </source>
</evidence>
<reference evidence="16" key="1">
    <citation type="submission" date="2021-02" db="EMBL/GenBank/DDBJ databases">
        <title>Comparative genomics reveals that relaxation of natural selection precedes convergent phenotypic evolution of cavefish.</title>
        <authorList>
            <person name="Peng Z."/>
        </authorList>
    </citation>
    <scope>NUCLEOTIDE SEQUENCE</scope>
    <source>
        <tissue evidence="16">Muscle</tissue>
    </source>
</reference>
<keyword evidence="10" id="KW-0325">Glycoprotein</keyword>
<evidence type="ECO:0000256" key="5">
    <source>
        <dbReference type="ARBA" id="ARBA00022989"/>
    </source>
</evidence>
<evidence type="ECO:0000256" key="11">
    <source>
        <dbReference type="ARBA" id="ARBA00023224"/>
    </source>
</evidence>
<dbReference type="Pfam" id="PF00001">
    <property type="entry name" value="7tm_1"/>
    <property type="match status" value="1"/>
</dbReference>
<comment type="subcellular location">
    <subcellularLocation>
        <location evidence="1">Cell membrane</location>
        <topology evidence="1">Multi-pass membrane protein</topology>
    </subcellularLocation>
</comment>
<evidence type="ECO:0000313" key="16">
    <source>
        <dbReference type="EMBL" id="KAI7796133.1"/>
    </source>
</evidence>
<dbReference type="SUPFAM" id="SSF81321">
    <property type="entry name" value="Family A G protein-coupled receptor-like"/>
    <property type="match status" value="1"/>
</dbReference>
<keyword evidence="12" id="KW-0449">Lipoprotein</keyword>
<dbReference type="InterPro" id="IPR017452">
    <property type="entry name" value="GPCR_Rhodpsn_7TM"/>
</dbReference>
<evidence type="ECO:0000256" key="3">
    <source>
        <dbReference type="ARBA" id="ARBA00022553"/>
    </source>
</evidence>
<feature type="transmembrane region" description="Helical" evidence="14">
    <location>
        <begin position="180"/>
        <end position="204"/>
    </location>
</feature>
<evidence type="ECO:0000256" key="4">
    <source>
        <dbReference type="ARBA" id="ARBA00022692"/>
    </source>
</evidence>
<dbReference type="Proteomes" id="UP001059041">
    <property type="component" value="Linkage Group LG19"/>
</dbReference>
<evidence type="ECO:0000256" key="13">
    <source>
        <dbReference type="RuleBase" id="RU000688"/>
    </source>
</evidence>
<feature type="transmembrane region" description="Helical" evidence="14">
    <location>
        <begin position="275"/>
        <end position="294"/>
    </location>
</feature>
<keyword evidence="6 13" id="KW-0297">G-protein coupled receptor</keyword>
<dbReference type="InterPro" id="IPR000723">
    <property type="entry name" value="GPR_3/6/12_orphan"/>
</dbReference>
<dbReference type="Gene3D" id="1.20.1070.10">
    <property type="entry name" value="Rhodopsin 7-helix transmembrane proteins"/>
    <property type="match status" value="1"/>
</dbReference>
<evidence type="ECO:0000259" key="15">
    <source>
        <dbReference type="PROSITE" id="PS50262"/>
    </source>
</evidence>